<name>A0A6G0W9E1_9STRA</name>
<proteinExistence type="predicted"/>
<dbReference type="EMBL" id="VJMJ01000295">
    <property type="protein sequence ID" value="KAF0723809.1"/>
    <property type="molecule type" value="Genomic_DNA"/>
</dbReference>
<protein>
    <submittedName>
        <fullName evidence="2">Uncharacterized protein</fullName>
    </submittedName>
</protein>
<keyword evidence="3" id="KW-1185">Reference proteome</keyword>
<accession>A0A6G0W9E1</accession>
<evidence type="ECO:0000313" key="3">
    <source>
        <dbReference type="Proteomes" id="UP000481153"/>
    </source>
</evidence>
<dbReference type="VEuPathDB" id="FungiDB:AeMF1_018257"/>
<reference evidence="2 3" key="1">
    <citation type="submission" date="2019-07" db="EMBL/GenBank/DDBJ databases">
        <title>Genomics analysis of Aphanomyces spp. identifies a new class of oomycete effector associated with host adaptation.</title>
        <authorList>
            <person name="Gaulin E."/>
        </authorList>
    </citation>
    <scope>NUCLEOTIDE SEQUENCE [LARGE SCALE GENOMIC DNA]</scope>
    <source>
        <strain evidence="2 3">ATCC 201684</strain>
    </source>
</reference>
<evidence type="ECO:0000313" key="2">
    <source>
        <dbReference type="EMBL" id="KAF0723809.1"/>
    </source>
</evidence>
<dbReference type="AlphaFoldDB" id="A0A6G0W9E1"/>
<gene>
    <name evidence="2" type="ORF">Ae201684_017384</name>
</gene>
<comment type="caution">
    <text evidence="2">The sequence shown here is derived from an EMBL/GenBank/DDBJ whole genome shotgun (WGS) entry which is preliminary data.</text>
</comment>
<dbReference type="Proteomes" id="UP000481153">
    <property type="component" value="Unassembled WGS sequence"/>
</dbReference>
<evidence type="ECO:0000256" key="1">
    <source>
        <dbReference type="SAM" id="MobiDB-lite"/>
    </source>
</evidence>
<organism evidence="2 3">
    <name type="scientific">Aphanomyces euteiches</name>
    <dbReference type="NCBI Taxonomy" id="100861"/>
    <lineage>
        <taxon>Eukaryota</taxon>
        <taxon>Sar</taxon>
        <taxon>Stramenopiles</taxon>
        <taxon>Oomycota</taxon>
        <taxon>Saprolegniomycetes</taxon>
        <taxon>Saprolegniales</taxon>
        <taxon>Verrucalvaceae</taxon>
        <taxon>Aphanomyces</taxon>
    </lineage>
</organism>
<feature type="region of interest" description="Disordered" evidence="1">
    <location>
        <begin position="135"/>
        <end position="183"/>
    </location>
</feature>
<sequence>MGFEPYMKQEELEVCLALWIAQDAAANGLSIPPQLEDNPHVATLANEFVDAIQTVQTHIDQVTQCRGQIIVRAFDVVRAANAMGVKLYGYDDVLDESRLARLHADEQMPVVPEPPASKPLAPLHLADHDIVYTAPTELPDSDTSDSEGSSWEYDSSDSFGEGEFSECESSKSPAKAQNGKSTDNPYCIPRQVVLRLFRDTIRSVTMETPPVSRKALSAFHNLSETLLRPLLATCVEKLAASYQEESSIVNTTPTINRRGKKRLSGDVFPPMAIASQKRKSPRLAKKNMRVHLDFTDDSSSILTPQQKTK</sequence>